<dbReference type="EMBL" id="JASPKY010000142">
    <property type="protein sequence ID" value="KAK9730788.1"/>
    <property type="molecule type" value="Genomic_DNA"/>
</dbReference>
<evidence type="ECO:0000256" key="1">
    <source>
        <dbReference type="ARBA" id="ARBA00000945"/>
    </source>
</evidence>
<evidence type="ECO:0000256" key="5">
    <source>
        <dbReference type="ARBA" id="ARBA00004954"/>
    </source>
</evidence>
<keyword evidence="11" id="KW-0963">Cytoplasm</keyword>
<keyword evidence="20" id="KW-0511">Multifunctional enzyme</keyword>
<evidence type="ECO:0000256" key="2">
    <source>
        <dbReference type="ARBA" id="ARBA00004514"/>
    </source>
</evidence>
<comment type="similarity">
    <text evidence="7">Belongs to the PurH family.</text>
</comment>
<dbReference type="PANTHER" id="PTHR11692">
    <property type="entry name" value="BIFUNCTIONAL PURINE BIOSYNTHESIS PROTEIN PURH"/>
    <property type="match status" value="1"/>
</dbReference>
<dbReference type="InterPro" id="IPR011607">
    <property type="entry name" value="MGS-like_dom"/>
</dbReference>
<dbReference type="Gene3D" id="1.10.287.440">
    <property type="match status" value="1"/>
</dbReference>
<dbReference type="HAMAP" id="MF_00139">
    <property type="entry name" value="PurH"/>
    <property type="match status" value="1"/>
</dbReference>
<evidence type="ECO:0000256" key="9">
    <source>
        <dbReference type="ARBA" id="ARBA00012712"/>
    </source>
</evidence>
<keyword evidence="29" id="KW-1185">Reference proteome</keyword>
<dbReference type="PANTHER" id="PTHR11692:SF0">
    <property type="entry name" value="BIFUNCTIONAL PURINE BIOSYNTHESIS PROTEIN ATIC"/>
    <property type="match status" value="1"/>
</dbReference>
<comment type="catalytic activity">
    <reaction evidence="1">
        <text>10-formyldihydrofolate + 5-amino-1-(5-phospho-beta-D-ribosyl)imidazole-4-carboxamide = 5-formamido-1-(5-phospho-D-ribosyl)imidazole-4-carboxamide + 7,8-dihydrofolate</text>
        <dbReference type="Rhea" id="RHEA:59144"/>
        <dbReference type="ChEBI" id="CHEBI:57451"/>
        <dbReference type="ChEBI" id="CHEBI:57452"/>
        <dbReference type="ChEBI" id="CHEBI:58467"/>
        <dbReference type="ChEBI" id="CHEBI:58475"/>
    </reaction>
    <physiologicalReaction direction="left-to-right" evidence="1">
        <dbReference type="Rhea" id="RHEA:59145"/>
    </physiologicalReaction>
</comment>
<dbReference type="Pfam" id="PF02142">
    <property type="entry name" value="MGS"/>
    <property type="match status" value="1"/>
</dbReference>
<keyword evidence="14" id="KW-0732">Signal</keyword>
<evidence type="ECO:0000256" key="18">
    <source>
        <dbReference type="ARBA" id="ARBA00023136"/>
    </source>
</evidence>
<comment type="caution">
    <text evidence="28">The sequence shown here is derived from an EMBL/GenBank/DDBJ whole genome shotgun (WGS) entry which is preliminary data.</text>
</comment>
<evidence type="ECO:0000256" key="6">
    <source>
        <dbReference type="ARBA" id="ARBA00005748"/>
    </source>
</evidence>
<keyword evidence="12" id="KW-0808">Transferase</keyword>
<dbReference type="GO" id="GO:0003937">
    <property type="term" value="F:IMP cyclohydrolase activity"/>
    <property type="evidence" value="ECO:0007669"/>
    <property type="project" value="UniProtKB-EC"/>
</dbReference>
<keyword evidence="19" id="KW-0539">Nucleus</keyword>
<comment type="pathway">
    <text evidence="4">Purine metabolism; IMP biosynthesis via de novo pathway; IMP from 5-formamido-1-(5-phospho-D-ribosyl)imidazole-4-carboxamide: step 1/1.</text>
</comment>
<dbReference type="AlphaFoldDB" id="A0AAW1L7N7"/>
<feature type="transmembrane region" description="Helical" evidence="26">
    <location>
        <begin position="814"/>
        <end position="834"/>
    </location>
</feature>
<evidence type="ECO:0000256" key="21">
    <source>
        <dbReference type="ARBA" id="ARBA00032307"/>
    </source>
</evidence>
<dbReference type="EC" id="3.5.4.10" evidence="9"/>
<evidence type="ECO:0000259" key="27">
    <source>
        <dbReference type="PROSITE" id="PS51855"/>
    </source>
</evidence>
<dbReference type="NCBIfam" id="TIGR00355">
    <property type="entry name" value="purH"/>
    <property type="match status" value="1"/>
</dbReference>
<evidence type="ECO:0000256" key="17">
    <source>
        <dbReference type="ARBA" id="ARBA00022989"/>
    </source>
</evidence>
<dbReference type="InterPro" id="IPR024051">
    <property type="entry name" value="AICAR_Tfase_dup_dom_sf"/>
</dbReference>
<name>A0AAW1L7N7_POPJA</name>
<comment type="catalytic activity">
    <reaction evidence="23">
        <text>(6R)-10-formyltetrahydrofolate + 5-amino-1-(5-phospho-beta-D-ribosyl)imidazole-4-carboxamide = 5-formamido-1-(5-phospho-D-ribosyl)imidazole-4-carboxamide + (6S)-5,6,7,8-tetrahydrofolate</text>
        <dbReference type="Rhea" id="RHEA:22192"/>
        <dbReference type="ChEBI" id="CHEBI:57453"/>
        <dbReference type="ChEBI" id="CHEBI:58467"/>
        <dbReference type="ChEBI" id="CHEBI:58475"/>
        <dbReference type="ChEBI" id="CHEBI:195366"/>
        <dbReference type="EC" id="2.1.2.3"/>
    </reaction>
    <physiologicalReaction direction="left-to-right" evidence="23">
        <dbReference type="Rhea" id="RHEA:22193"/>
    </physiologicalReaction>
</comment>
<evidence type="ECO:0000313" key="29">
    <source>
        <dbReference type="Proteomes" id="UP001458880"/>
    </source>
</evidence>
<keyword evidence="16" id="KW-0378">Hydrolase</keyword>
<evidence type="ECO:0000256" key="14">
    <source>
        <dbReference type="ARBA" id="ARBA00022729"/>
    </source>
</evidence>
<evidence type="ECO:0000256" key="26">
    <source>
        <dbReference type="SAM" id="Phobius"/>
    </source>
</evidence>
<reference evidence="28 29" key="1">
    <citation type="journal article" date="2024" name="BMC Genomics">
        <title>De novo assembly and annotation of Popillia japonica's genome with initial clues to its potential as an invasive pest.</title>
        <authorList>
            <person name="Cucini C."/>
            <person name="Boschi S."/>
            <person name="Funari R."/>
            <person name="Cardaioli E."/>
            <person name="Iannotti N."/>
            <person name="Marturano G."/>
            <person name="Paoli F."/>
            <person name="Bruttini M."/>
            <person name="Carapelli A."/>
            <person name="Frati F."/>
            <person name="Nardi F."/>
        </authorList>
    </citation>
    <scope>NUCLEOTIDE SEQUENCE [LARGE SCALE GENOMIC DNA]</scope>
    <source>
        <strain evidence="28">DMR45628</strain>
    </source>
</reference>
<gene>
    <name evidence="28" type="ORF">QE152_g14243</name>
</gene>
<organism evidence="28 29">
    <name type="scientific">Popillia japonica</name>
    <name type="common">Japanese beetle</name>
    <dbReference type="NCBI Taxonomy" id="7064"/>
    <lineage>
        <taxon>Eukaryota</taxon>
        <taxon>Metazoa</taxon>
        <taxon>Ecdysozoa</taxon>
        <taxon>Arthropoda</taxon>
        <taxon>Hexapoda</taxon>
        <taxon>Insecta</taxon>
        <taxon>Pterygota</taxon>
        <taxon>Neoptera</taxon>
        <taxon>Endopterygota</taxon>
        <taxon>Coleoptera</taxon>
        <taxon>Polyphaga</taxon>
        <taxon>Scarabaeiformia</taxon>
        <taxon>Scarabaeidae</taxon>
        <taxon>Rutelinae</taxon>
        <taxon>Popillia</taxon>
    </lineage>
</organism>
<dbReference type="GO" id="GO:0004643">
    <property type="term" value="F:phosphoribosylaminoimidazolecarboxamide formyltransferase activity"/>
    <property type="evidence" value="ECO:0007669"/>
    <property type="project" value="UniProtKB-EC"/>
</dbReference>
<dbReference type="FunFam" id="3.40.50.1380:FF:000003">
    <property type="entry name" value="Bifunctional purine biosynthesis protein"/>
    <property type="match status" value="1"/>
</dbReference>
<evidence type="ECO:0000256" key="24">
    <source>
        <dbReference type="ARBA" id="ARBA00048341"/>
    </source>
</evidence>
<feature type="domain" description="MGS-like" evidence="27">
    <location>
        <begin position="1"/>
        <end position="147"/>
    </location>
</feature>
<sequence length="975" mass="108508">MSSSNNLALLSVSDKTDLIELGQDLKDLGFTLVASGGTAKSLRDAGLEVKDVSDISGAPEILGGRVKTLHPAVHGGILARLIPSDQADLKKQKIDMIKLVVCNLYPFVQTVSNPNVTVPDAVENIDIGGVTLLRAAAKNHERVTVLCDPSDYKKVLLELKESPQRDTQKSTREKLALKAFTHTSEYDLAISDYFRKQFSGGVSQISLRYGMNPHQKPAQLYTTLEKLPLTIVNGSPGFINLCDALNGWQLVKELKKALGLPAATSFKHVSPAGAAVGVPLSENEAEVCMVNDLFPNLSPLATAYARARGADRMSSFGDFIALSDECDQITAKIISREVSDGIIAPGYSPAALELLKKKKNGSYCVLQIDPNYEPDPIERKILFGLTMEQLRNNAVIDSSLFTNVVTKNNTLNDSALRDLIVATIALKYTQSNSVCYAKNGQVIGIGAGQQSRIHCTRLAGDKADNWWLRHHPKVLGMKFKAGVKRAEISNAIDNYVNGTVGKDMDMNMWLSMFEVVPTELTTDEKAQWQKVLNNVALSSDAFFPFRDNVDRAHLSGVHYIASPAGSTNDAEVIKACNEHEIIMCHTNISPAGSTNDAEDALFLHPTIGSKCSKCVANLGQRCWKSAHNLAKAQLIKISLVLADNVYYMHPDRPPVVYDPVFRPPAEDNLQIFCYEGKPKYLVYLWQSVSLQIDLPSDNYVQYDGYTPEDVKKKYLAHRRTASELLYPLSWTQKHFKLSPFNKSCIGIDSNEKYTVYLNVICMDYWKMCSLILGVTLFISSSKLSQNTFFHYLSGVLIGISASFCSKLSQNTFFHYLSGVLIGISASFFILIYFISKLLPKKPLMYGALVGGWTVGVIILEILFESVILIMTSYQSYVTWYAMITGFISFLLCYRFGPVTNKRMQNIIQWTIQCLGLVLIFRSSEFQEAAMGQMVIVVILYNFPKSWVSKLRTYWKRKFPPKIKLLTNDKYYKQSV</sequence>
<dbReference type="Pfam" id="PF10225">
    <property type="entry name" value="NEMP"/>
    <property type="match status" value="2"/>
</dbReference>
<dbReference type="PROSITE" id="PS51855">
    <property type="entry name" value="MGS"/>
    <property type="match status" value="1"/>
</dbReference>
<evidence type="ECO:0000256" key="11">
    <source>
        <dbReference type="ARBA" id="ARBA00022490"/>
    </source>
</evidence>
<keyword evidence="17 26" id="KW-1133">Transmembrane helix</keyword>
<dbReference type="FunFam" id="1.10.287.440:FF:000001">
    <property type="entry name" value="Bifunctional purine biosynthesis protein PURH"/>
    <property type="match status" value="1"/>
</dbReference>
<dbReference type="InterPro" id="IPR036914">
    <property type="entry name" value="MGS-like_dom_sf"/>
</dbReference>
<keyword evidence="15" id="KW-0658">Purine biosynthesis</keyword>
<comment type="function">
    <text evidence="25">Bifunctional enzyme that catalyzes the last two steps of purine biosynthesis. Acts as a transformylase that incorporates a formyl group to the AMP analog AICAR (5-amino-1-(5-phospho-beta-D-ribosyl)imidazole-4-carboxamide) to produce the intermediate formyl-AICAR (FAICAR). Can use both 10-formyldihydrofolate and 10-formyltetrahydrofolate as the formyl donor in this reaction. Also catalyzes the cyclization of FAICAR to inosine monophosphate (IMP). Promotes insulin receptor/INSR autophosphorylation and is involved in INSR internalization.</text>
</comment>
<dbReference type="SMART" id="SM00851">
    <property type="entry name" value="MGS"/>
    <property type="match status" value="1"/>
</dbReference>
<dbReference type="SMART" id="SM00798">
    <property type="entry name" value="AICARFT_IMPCHas"/>
    <property type="match status" value="1"/>
</dbReference>
<comment type="catalytic activity">
    <reaction evidence="24">
        <text>IMP + H2O = 5-formamido-1-(5-phospho-D-ribosyl)imidazole-4-carboxamide</text>
        <dbReference type="Rhea" id="RHEA:18445"/>
        <dbReference type="ChEBI" id="CHEBI:15377"/>
        <dbReference type="ChEBI" id="CHEBI:58053"/>
        <dbReference type="ChEBI" id="CHEBI:58467"/>
        <dbReference type="EC" id="3.5.4.10"/>
    </reaction>
    <physiologicalReaction direction="right-to-left" evidence="24">
        <dbReference type="Rhea" id="RHEA:18447"/>
    </physiologicalReaction>
</comment>
<comment type="subcellular location">
    <subcellularLocation>
        <location evidence="2">Cytoplasm</location>
        <location evidence="2">Cytosol</location>
    </subcellularLocation>
    <subcellularLocation>
        <location evidence="3">Nucleus inner membrane</location>
        <topology evidence="3">Multi-pass membrane protein</topology>
        <orientation evidence="3">Nucleoplasmic side</orientation>
    </subcellularLocation>
</comment>
<evidence type="ECO:0000256" key="19">
    <source>
        <dbReference type="ARBA" id="ARBA00023242"/>
    </source>
</evidence>
<evidence type="ECO:0000256" key="13">
    <source>
        <dbReference type="ARBA" id="ARBA00022692"/>
    </source>
</evidence>
<comment type="subunit">
    <text evidence="22">Homodimer. Associates with internalized INSR complexes on Golgi/endosomal membranes. Interacts with INSR; ATIC together with PRKAA2/AMPK2 and HACD3/PTPLAD1 is proposed to be part of a signaling network regulating INSR autophosphorylation and endocytosis.</text>
</comment>
<dbReference type="EC" id="2.1.2.3" evidence="8"/>
<comment type="similarity">
    <text evidence="6">Belongs to the NEMP family.</text>
</comment>
<proteinExistence type="inferred from homology"/>
<dbReference type="GO" id="GO:0006189">
    <property type="term" value="P:'de novo' IMP biosynthetic process"/>
    <property type="evidence" value="ECO:0007669"/>
    <property type="project" value="TreeGrafter"/>
</dbReference>
<evidence type="ECO:0000256" key="12">
    <source>
        <dbReference type="ARBA" id="ARBA00022679"/>
    </source>
</evidence>
<dbReference type="InterPro" id="IPR002695">
    <property type="entry name" value="PurH-like"/>
</dbReference>
<dbReference type="Gene3D" id="3.40.50.1380">
    <property type="entry name" value="Methylglyoxal synthase-like domain"/>
    <property type="match status" value="1"/>
</dbReference>
<evidence type="ECO:0000256" key="3">
    <source>
        <dbReference type="ARBA" id="ARBA00004575"/>
    </source>
</evidence>
<dbReference type="InterPro" id="IPR024050">
    <property type="entry name" value="AICAR_Tfase_insert_dom_sf"/>
</dbReference>
<dbReference type="SUPFAM" id="SSF52335">
    <property type="entry name" value="Methylglyoxal synthase-like"/>
    <property type="match status" value="1"/>
</dbReference>
<dbReference type="CDD" id="cd01421">
    <property type="entry name" value="IMPCH"/>
    <property type="match status" value="1"/>
</dbReference>
<dbReference type="Gene3D" id="3.40.140.20">
    <property type="match status" value="2"/>
</dbReference>
<evidence type="ECO:0000256" key="25">
    <source>
        <dbReference type="ARBA" id="ARBA00053070"/>
    </source>
</evidence>
<feature type="transmembrane region" description="Helical" evidence="26">
    <location>
        <begin position="929"/>
        <end position="947"/>
    </location>
</feature>
<feature type="transmembrane region" description="Helical" evidence="26">
    <location>
        <begin position="876"/>
        <end position="893"/>
    </location>
</feature>
<protein>
    <recommendedName>
        <fullName evidence="10">Bifunctional purine biosynthesis protein ATIC</fullName>
        <ecNumber evidence="8">2.1.2.3</ecNumber>
        <ecNumber evidence="9">3.5.4.10</ecNumber>
    </recommendedName>
    <alternativeName>
        <fullName evidence="21">AICAR transformylase/inosine monophosphate cyclohydrolase</fullName>
    </alternativeName>
</protein>
<dbReference type="Pfam" id="PF01808">
    <property type="entry name" value="AICARFT_IMPCHas"/>
    <property type="match status" value="1"/>
</dbReference>
<feature type="transmembrane region" description="Helical" evidence="26">
    <location>
        <begin position="788"/>
        <end position="808"/>
    </location>
</feature>
<dbReference type="GO" id="GO:0005637">
    <property type="term" value="C:nuclear inner membrane"/>
    <property type="evidence" value="ECO:0007669"/>
    <property type="project" value="UniProtKB-SubCell"/>
</dbReference>
<dbReference type="SUPFAM" id="SSF53927">
    <property type="entry name" value="Cytidine deaminase-like"/>
    <property type="match status" value="1"/>
</dbReference>
<keyword evidence="18 26" id="KW-0472">Membrane</keyword>
<dbReference type="Proteomes" id="UP001458880">
    <property type="component" value="Unassembled WGS sequence"/>
</dbReference>
<dbReference type="InterPro" id="IPR016193">
    <property type="entry name" value="Cytidine_deaminase-like"/>
</dbReference>
<evidence type="ECO:0000256" key="4">
    <source>
        <dbReference type="ARBA" id="ARBA00004844"/>
    </source>
</evidence>
<evidence type="ECO:0000256" key="8">
    <source>
        <dbReference type="ARBA" id="ARBA00012253"/>
    </source>
</evidence>
<evidence type="ECO:0000256" key="10">
    <source>
        <dbReference type="ARBA" id="ARBA00017905"/>
    </source>
</evidence>
<evidence type="ECO:0000256" key="20">
    <source>
        <dbReference type="ARBA" id="ARBA00023268"/>
    </source>
</evidence>
<evidence type="ECO:0000256" key="16">
    <source>
        <dbReference type="ARBA" id="ARBA00022801"/>
    </source>
</evidence>
<dbReference type="GO" id="GO:0005829">
    <property type="term" value="C:cytosol"/>
    <property type="evidence" value="ECO:0007669"/>
    <property type="project" value="UniProtKB-SubCell"/>
</dbReference>
<evidence type="ECO:0000313" key="28">
    <source>
        <dbReference type="EMBL" id="KAK9730788.1"/>
    </source>
</evidence>
<evidence type="ECO:0000256" key="22">
    <source>
        <dbReference type="ARBA" id="ARBA00046691"/>
    </source>
</evidence>
<accession>A0AAW1L7N7</accession>
<evidence type="ECO:0000256" key="23">
    <source>
        <dbReference type="ARBA" id="ARBA00047515"/>
    </source>
</evidence>
<dbReference type="FunFam" id="3.40.140.20:FF:000003">
    <property type="entry name" value="Bifunctional purine biosynthesis protein"/>
    <property type="match status" value="1"/>
</dbReference>
<comment type="pathway">
    <text evidence="5">Purine metabolism; IMP biosynthesis via de novo pathway; 5-formamido-1-(5-phospho-D-ribosyl)imidazole-4-carboxamide from 5-amino-1-(5-phospho-D-ribosyl)imidazole-4-carboxamide (10-formyl THF route): step 1/1.</text>
</comment>
<feature type="transmembrane region" description="Helical" evidence="26">
    <location>
        <begin position="846"/>
        <end position="870"/>
    </location>
</feature>
<evidence type="ECO:0000256" key="7">
    <source>
        <dbReference type="ARBA" id="ARBA00007667"/>
    </source>
</evidence>
<dbReference type="InterPro" id="IPR019358">
    <property type="entry name" value="NEMP_fam"/>
</dbReference>
<dbReference type="NCBIfam" id="NF005492">
    <property type="entry name" value="PRK07106.1"/>
    <property type="match status" value="1"/>
</dbReference>
<keyword evidence="13 26" id="KW-0812">Transmembrane</keyword>
<evidence type="ECO:0000256" key="15">
    <source>
        <dbReference type="ARBA" id="ARBA00022755"/>
    </source>
</evidence>